<organism evidence="2 3">
    <name type="scientific">Adiantum capillus-veneris</name>
    <name type="common">Maidenhair fern</name>
    <dbReference type="NCBI Taxonomy" id="13818"/>
    <lineage>
        <taxon>Eukaryota</taxon>
        <taxon>Viridiplantae</taxon>
        <taxon>Streptophyta</taxon>
        <taxon>Embryophyta</taxon>
        <taxon>Tracheophyta</taxon>
        <taxon>Polypodiopsida</taxon>
        <taxon>Polypodiidae</taxon>
        <taxon>Polypodiales</taxon>
        <taxon>Pteridineae</taxon>
        <taxon>Pteridaceae</taxon>
        <taxon>Vittarioideae</taxon>
        <taxon>Adiantum</taxon>
    </lineage>
</organism>
<dbReference type="Proteomes" id="UP000886520">
    <property type="component" value="Chromosome 4"/>
</dbReference>
<keyword evidence="3" id="KW-1185">Reference proteome</keyword>
<feature type="region of interest" description="Disordered" evidence="1">
    <location>
        <begin position="1"/>
        <end position="58"/>
    </location>
</feature>
<sequence>MADMEDQLLAEGSRARSKANNNMKAAQAIQKAAKTSTGRTSTKLGFSTMNNAIENGPDIHEEMSDISDQEISRVRQKTVKLSFESCAGFHVLEQRVWEWHYLNLTTSIV</sequence>
<name>A0A9D4V7N0_ADICA</name>
<proteinExistence type="predicted"/>
<evidence type="ECO:0000313" key="3">
    <source>
        <dbReference type="Proteomes" id="UP000886520"/>
    </source>
</evidence>
<feature type="compositionally biased region" description="Polar residues" evidence="1">
    <location>
        <begin position="35"/>
        <end position="53"/>
    </location>
</feature>
<gene>
    <name evidence="2" type="ORF">GOP47_0004170</name>
</gene>
<accession>A0A9D4V7N0</accession>
<dbReference type="EMBL" id="JABFUD020000004">
    <property type="protein sequence ID" value="KAI5080987.1"/>
    <property type="molecule type" value="Genomic_DNA"/>
</dbReference>
<reference evidence="2" key="1">
    <citation type="submission" date="2021-01" db="EMBL/GenBank/DDBJ databases">
        <title>Adiantum capillus-veneris genome.</title>
        <authorList>
            <person name="Fang Y."/>
            <person name="Liao Q."/>
        </authorList>
    </citation>
    <scope>NUCLEOTIDE SEQUENCE</scope>
    <source>
        <strain evidence="2">H3</strain>
        <tissue evidence="2">Leaf</tissue>
    </source>
</reference>
<evidence type="ECO:0000256" key="1">
    <source>
        <dbReference type="SAM" id="MobiDB-lite"/>
    </source>
</evidence>
<comment type="caution">
    <text evidence="2">The sequence shown here is derived from an EMBL/GenBank/DDBJ whole genome shotgun (WGS) entry which is preliminary data.</text>
</comment>
<dbReference type="OrthoDB" id="21557at2759"/>
<evidence type="ECO:0000313" key="2">
    <source>
        <dbReference type="EMBL" id="KAI5080987.1"/>
    </source>
</evidence>
<protein>
    <submittedName>
        <fullName evidence="2">Uncharacterized protein</fullName>
    </submittedName>
</protein>
<feature type="compositionally biased region" description="Low complexity" evidence="1">
    <location>
        <begin position="18"/>
        <end position="34"/>
    </location>
</feature>
<dbReference type="AlphaFoldDB" id="A0A9D4V7N0"/>